<feature type="compositionally biased region" description="Gly residues" evidence="1">
    <location>
        <begin position="305"/>
        <end position="316"/>
    </location>
</feature>
<name>A0A176WMP2_MARPO</name>
<dbReference type="InterPro" id="IPR044976">
    <property type="entry name" value="FIPS5/FIPS3-like"/>
</dbReference>
<feature type="compositionally biased region" description="Gly residues" evidence="1">
    <location>
        <begin position="503"/>
        <end position="513"/>
    </location>
</feature>
<dbReference type="GO" id="GO:0006397">
    <property type="term" value="P:mRNA processing"/>
    <property type="evidence" value="ECO:0007669"/>
    <property type="project" value="InterPro"/>
</dbReference>
<dbReference type="PANTHER" id="PTHR36884">
    <property type="entry name" value="FIP1[III]-LIKE PROTEIN"/>
    <property type="match status" value="1"/>
</dbReference>
<keyword evidence="3" id="KW-1185">Reference proteome</keyword>
<feature type="region of interest" description="Disordered" evidence="1">
    <location>
        <begin position="359"/>
        <end position="452"/>
    </location>
</feature>
<dbReference type="PANTHER" id="PTHR36884:SF4">
    <property type="entry name" value="FIP1[III]-LIKE PROTEIN"/>
    <property type="match status" value="1"/>
</dbReference>
<proteinExistence type="predicted"/>
<evidence type="ECO:0000313" key="3">
    <source>
        <dbReference type="Proteomes" id="UP000077202"/>
    </source>
</evidence>
<protein>
    <submittedName>
        <fullName evidence="2">Uncharacterized protein</fullName>
    </submittedName>
</protein>
<feature type="region of interest" description="Disordered" evidence="1">
    <location>
        <begin position="476"/>
        <end position="517"/>
    </location>
</feature>
<reference evidence="2" key="1">
    <citation type="submission" date="2016-03" db="EMBL/GenBank/DDBJ databases">
        <title>Mechanisms controlling the formation of the plant cell surface in tip-growing cells are functionally conserved among land plants.</title>
        <authorList>
            <person name="Honkanen S."/>
            <person name="Jones V.A."/>
            <person name="Morieri G."/>
            <person name="Champion C."/>
            <person name="Hetherington A.J."/>
            <person name="Kelly S."/>
            <person name="Saint-Marcoux D."/>
            <person name="Proust H."/>
            <person name="Prescott H."/>
            <person name="Dolan L."/>
        </authorList>
    </citation>
    <scope>NUCLEOTIDE SEQUENCE [LARGE SCALE GENOMIC DNA]</scope>
    <source>
        <tissue evidence="2">Whole gametophyte</tissue>
    </source>
</reference>
<feature type="compositionally biased region" description="Polar residues" evidence="1">
    <location>
        <begin position="359"/>
        <end position="370"/>
    </location>
</feature>
<dbReference type="AlphaFoldDB" id="A0A176WMP2"/>
<feature type="compositionally biased region" description="Acidic residues" evidence="1">
    <location>
        <begin position="390"/>
        <end position="419"/>
    </location>
</feature>
<feature type="compositionally biased region" description="Acidic residues" evidence="1">
    <location>
        <begin position="440"/>
        <end position="452"/>
    </location>
</feature>
<gene>
    <name evidence="2" type="ORF">AXG93_1054s1130</name>
</gene>
<dbReference type="Proteomes" id="UP000077202">
    <property type="component" value="Unassembled WGS sequence"/>
</dbReference>
<evidence type="ECO:0000313" key="2">
    <source>
        <dbReference type="EMBL" id="OAE34329.1"/>
    </source>
</evidence>
<feature type="region of interest" description="Disordered" evidence="1">
    <location>
        <begin position="62"/>
        <end position="89"/>
    </location>
</feature>
<comment type="caution">
    <text evidence="2">The sequence shown here is derived from an EMBL/GenBank/DDBJ whole genome shotgun (WGS) entry which is preliminary data.</text>
</comment>
<dbReference type="EMBL" id="LVLJ01000416">
    <property type="protein sequence ID" value="OAE34329.1"/>
    <property type="molecule type" value="Genomic_DNA"/>
</dbReference>
<organism evidence="2 3">
    <name type="scientific">Marchantia polymorpha subsp. ruderalis</name>
    <dbReference type="NCBI Taxonomy" id="1480154"/>
    <lineage>
        <taxon>Eukaryota</taxon>
        <taxon>Viridiplantae</taxon>
        <taxon>Streptophyta</taxon>
        <taxon>Embryophyta</taxon>
        <taxon>Marchantiophyta</taxon>
        <taxon>Marchantiopsida</taxon>
        <taxon>Marchantiidae</taxon>
        <taxon>Marchantiales</taxon>
        <taxon>Marchantiaceae</taxon>
        <taxon>Marchantia</taxon>
    </lineage>
</organism>
<feature type="region of interest" description="Disordered" evidence="1">
    <location>
        <begin position="304"/>
        <end position="323"/>
    </location>
</feature>
<evidence type="ECO:0000256" key="1">
    <source>
        <dbReference type="SAM" id="MobiDB-lite"/>
    </source>
</evidence>
<accession>A0A176WMP2</accession>
<sequence>MPTTGTPDGGHACVRCAGGNRSALLLTQRGRVTRAEVALRSLFRHGPAFGERASERAAGLLAAAGDEEERGSKRPRGGGGGAAAAEARAGRAQTCVGIRRVSDLHKSGEGGGQPRREPSRAEAIEAAALGELRLWAAERSTQEKMDGDDEFGDLYTDIGPEDGKTLDQYGGEGDGDMYDEDDEALLYGSSTPSLAPSSKAPLMPPSTIRNSGLQTGLAEKEVDNDELLLYGQLYGVTLETTVKAESPLRRVESKPISSFRPEKIKDSLDSRVLESGEDNDFDLSEEDRLNSAGDLIGKSIEIPLGGVGSSAGGGERGLPRDSIPFPPRMFDVFSNRSLAPENDTTSLLRLPHVNDVSMQISSPPGLSSSGHIPAEFAAEDDIEEQHMREDWEEGDDVAGEEGGEADAEEWDDSDSEDDLQIVLNDEAPIYAASERPVDGDVAEGSEDEDEEDLVIVAGDDDGPIEEQEWEEQPLATDCLPGLSGAPIPLGSERPPGAEERGASGKGSGAGGASPGVPRIGYSGQGYHAPYMQFKVLQITLNYGKP</sequence>